<dbReference type="OrthoDB" id="185618at2759"/>
<feature type="region of interest" description="Disordered" evidence="3">
    <location>
        <begin position="298"/>
        <end position="383"/>
    </location>
</feature>
<keyword evidence="2" id="KW-0539">Nucleus</keyword>
<dbReference type="InterPro" id="IPR011993">
    <property type="entry name" value="PH-like_dom_sf"/>
</dbReference>
<dbReference type="PANTHER" id="PTHR23138:SF142">
    <property type="entry name" value="RAN-BINDING PROTEIN 3B-RELATED"/>
    <property type="match status" value="1"/>
</dbReference>
<feature type="region of interest" description="Disordered" evidence="3">
    <location>
        <begin position="1"/>
        <end position="78"/>
    </location>
</feature>
<dbReference type="InterPro" id="IPR045255">
    <property type="entry name" value="RanBP1-like"/>
</dbReference>
<evidence type="ECO:0000256" key="2">
    <source>
        <dbReference type="ARBA" id="ARBA00023242"/>
    </source>
</evidence>
<feature type="compositionally biased region" description="Polar residues" evidence="3">
    <location>
        <begin position="1"/>
        <end position="18"/>
    </location>
</feature>
<dbReference type="Gene3D" id="2.30.29.30">
    <property type="entry name" value="Pleckstrin-homology domain (PH domain)/Phosphotyrosine-binding domain (PTB)"/>
    <property type="match status" value="2"/>
</dbReference>
<evidence type="ECO:0000313" key="6">
    <source>
        <dbReference type="Proteomes" id="UP000316759"/>
    </source>
</evidence>
<dbReference type="PROSITE" id="PS50196">
    <property type="entry name" value="RANBD1"/>
    <property type="match status" value="2"/>
</dbReference>
<comment type="subcellular location">
    <subcellularLocation>
        <location evidence="1">Nucleus</location>
    </subcellularLocation>
</comment>
<reference evidence="5 6" key="1">
    <citation type="submission" date="2019-04" db="EMBL/GenBank/DDBJ databases">
        <title>Annotation for the trematode Fasciola gigantica.</title>
        <authorList>
            <person name="Choi Y.-J."/>
        </authorList>
    </citation>
    <scope>NUCLEOTIDE SEQUENCE [LARGE SCALE GENOMIC DNA]</scope>
    <source>
        <strain evidence="5">Uganda_cow_1</strain>
    </source>
</reference>
<accession>A0A504Y852</accession>
<feature type="compositionally biased region" description="Low complexity" evidence="3">
    <location>
        <begin position="331"/>
        <end position="347"/>
    </location>
</feature>
<dbReference type="SUPFAM" id="SSF50729">
    <property type="entry name" value="PH domain-like"/>
    <property type="match status" value="2"/>
</dbReference>
<dbReference type="SMART" id="SM00160">
    <property type="entry name" value="RanBD"/>
    <property type="match status" value="1"/>
</dbReference>
<feature type="domain" description="RanBD1" evidence="4">
    <location>
        <begin position="508"/>
        <end position="614"/>
    </location>
</feature>
<feature type="compositionally biased region" description="Polar residues" evidence="3">
    <location>
        <begin position="365"/>
        <end position="377"/>
    </location>
</feature>
<dbReference type="InterPro" id="IPR000156">
    <property type="entry name" value="Ran_bind_dom"/>
</dbReference>
<dbReference type="PANTHER" id="PTHR23138">
    <property type="entry name" value="RAN BINDING PROTEIN"/>
    <property type="match status" value="1"/>
</dbReference>
<evidence type="ECO:0000259" key="4">
    <source>
        <dbReference type="PROSITE" id="PS50196"/>
    </source>
</evidence>
<keyword evidence="6" id="KW-1185">Reference proteome</keyword>
<organism evidence="5 6">
    <name type="scientific">Fasciola gigantica</name>
    <name type="common">Giant liver fluke</name>
    <dbReference type="NCBI Taxonomy" id="46835"/>
    <lineage>
        <taxon>Eukaryota</taxon>
        <taxon>Metazoa</taxon>
        <taxon>Spiralia</taxon>
        <taxon>Lophotrochozoa</taxon>
        <taxon>Platyhelminthes</taxon>
        <taxon>Trematoda</taxon>
        <taxon>Digenea</taxon>
        <taxon>Plagiorchiida</taxon>
        <taxon>Echinostomata</taxon>
        <taxon>Echinostomatoidea</taxon>
        <taxon>Fasciolidae</taxon>
        <taxon>Fasciola</taxon>
    </lineage>
</organism>
<dbReference type="Proteomes" id="UP000316759">
    <property type="component" value="Unassembled WGS sequence"/>
</dbReference>
<evidence type="ECO:0000256" key="3">
    <source>
        <dbReference type="SAM" id="MobiDB-lite"/>
    </source>
</evidence>
<name>A0A504Y852_FASGI</name>
<evidence type="ECO:0000313" key="5">
    <source>
        <dbReference type="EMBL" id="TPP57264.1"/>
    </source>
</evidence>
<proteinExistence type="predicted"/>
<dbReference type="STRING" id="46835.A0A504Y852"/>
<evidence type="ECO:0000256" key="1">
    <source>
        <dbReference type="ARBA" id="ARBA00004123"/>
    </source>
</evidence>
<feature type="compositionally biased region" description="Low complexity" evidence="3">
    <location>
        <begin position="43"/>
        <end position="63"/>
    </location>
</feature>
<comment type="caution">
    <text evidence="5">The sequence shown here is derived from an EMBL/GenBank/DDBJ whole genome shotgun (WGS) entry which is preliminary data.</text>
</comment>
<dbReference type="GO" id="GO:0005634">
    <property type="term" value="C:nucleus"/>
    <property type="evidence" value="ECO:0007669"/>
    <property type="project" value="UniProtKB-SubCell"/>
</dbReference>
<dbReference type="CDD" id="cd13180">
    <property type="entry name" value="RanBD_RanBP3"/>
    <property type="match status" value="1"/>
</dbReference>
<dbReference type="GO" id="GO:0006611">
    <property type="term" value="P:protein export from nucleus"/>
    <property type="evidence" value="ECO:0007669"/>
    <property type="project" value="TreeGrafter"/>
</dbReference>
<protein>
    <submittedName>
        <fullName evidence="5">Ran-binding protein 3</fullName>
    </submittedName>
</protein>
<dbReference type="EMBL" id="SUNJ01013440">
    <property type="protein sequence ID" value="TPP57264.1"/>
    <property type="molecule type" value="Genomic_DNA"/>
</dbReference>
<feature type="domain" description="RanBD1" evidence="4">
    <location>
        <begin position="157"/>
        <end position="250"/>
    </location>
</feature>
<sequence length="728" mass="78046">MEEKSSATSNTYTSNGASDINHPVFRPSILNFTPKPFELPGNSTKSESTPVTTTSSTGSSTNSVLSKPSISAPPINITRKDDTVPGGFVFGSNISSRVVNAATSHGASCSLWSAAEADSSASVFTALAKAVTSSKREENDSDEQTLADSAKKVTEDQKQAAVSLAQVDVFTGEEDELQVFRMHCQAYVFDTDKQRWNALGATHFHLNDIPRSADGNAVDGVTKCRSRVVVRLLSTRRVIINSPVWDSMPVALVDSRSLRIGAVSEDGDHLRSYLFKFSPDDSASKICAALNTRKARAAEVKGTEQSYHRLAGQKRSLDASADQTEKNLAPSSTNSCSSGHSSETVAPKPVPNPPVFRPSVLCPSDDSSNLRPSTTPAITGASAPIGPVLFRQSALDPVVKRLRTDQTGLESQIKSTAEEKCGLSQTLNVVPVPTSAIVNLPTKRTVSSNFVFGQNISDRVTNASAVPPSKELPEMREEDNGEDHETAEITPCPTTLADSASAVAAELRDKPTLPFSEIPKEPIVTGEEGECTALKTYCRFYDFDREKQLWVERGNAYVHLNDIPLPSTGTDAPSIGLTTVRTPTGPPTRSRLVVRVCKTLKLLANTPIWSGLNVAIADEHSIRLTTIRSVTTEELSAGENQSVENQPKPEFHAYLLVMRSPNDASRLYQALIARRNITIRSGVSCEDLVDTGELTPDSGSVHGSNETATCLAVGTTEAAESGSIQSLN</sequence>
<gene>
    <name evidence="5" type="ORF">FGIG_02196</name>
</gene>
<dbReference type="AlphaFoldDB" id="A0A504Y852"/>